<evidence type="ECO:0000313" key="3">
    <source>
        <dbReference type="EMBL" id="NER62615.1"/>
    </source>
</evidence>
<dbReference type="EMBL" id="JAAHBU010000001">
    <property type="protein sequence ID" value="NER62615.1"/>
    <property type="molecule type" value="Genomic_DNA"/>
</dbReference>
<evidence type="ECO:0000313" key="5">
    <source>
        <dbReference type="Proteomes" id="UP000482634"/>
    </source>
</evidence>
<evidence type="ECO:0000259" key="1">
    <source>
        <dbReference type="PROSITE" id="PS50801"/>
    </source>
</evidence>
<organism evidence="3 5">
    <name type="scientific">Pseudomonas brassicae</name>
    <dbReference type="NCBI Taxonomy" id="2708063"/>
    <lineage>
        <taxon>Bacteria</taxon>
        <taxon>Pseudomonadati</taxon>
        <taxon>Pseudomonadota</taxon>
        <taxon>Gammaproteobacteria</taxon>
        <taxon>Pseudomonadales</taxon>
        <taxon>Pseudomonadaceae</taxon>
        <taxon>Pseudomonas</taxon>
    </lineage>
</organism>
<dbReference type="InterPro" id="IPR052746">
    <property type="entry name" value="MlaB_ABC_Transporter"/>
</dbReference>
<sequence length="108" mass="11562">MFSLVPATPETPARLRLDGDLTIYEVRGAREQLLALLPTQPVPWQLDLGGLDELDSAGVQLLLSLQKTLCANGHSAEVIALPGNARTLLELLRLPSLCPAGLPVPCEE</sequence>
<proteinExistence type="predicted"/>
<dbReference type="Pfam" id="PF13466">
    <property type="entry name" value="STAS_2"/>
    <property type="match status" value="1"/>
</dbReference>
<accession>A0A6B3NH86</accession>
<name>A0A6B3NH86_9PSED</name>
<dbReference type="RefSeq" id="WP_163940191.1">
    <property type="nucleotide sequence ID" value="NZ_JAAHBU010000001.1"/>
</dbReference>
<dbReference type="EMBL" id="JAAHBV010000203">
    <property type="protein sequence ID" value="NER60251.1"/>
    <property type="molecule type" value="Genomic_DNA"/>
</dbReference>
<dbReference type="AlphaFoldDB" id="A0A6B3NH86"/>
<accession>A0A6M0CRY0</accession>
<comment type="caution">
    <text evidence="3">The sequence shown here is derived from an EMBL/GenBank/DDBJ whole genome shotgun (WGS) entry which is preliminary data.</text>
</comment>
<dbReference type="CDD" id="cd07043">
    <property type="entry name" value="STAS_anti-anti-sigma_factors"/>
    <property type="match status" value="1"/>
</dbReference>
<dbReference type="Proteomes" id="UP000480410">
    <property type="component" value="Unassembled WGS sequence"/>
</dbReference>
<reference evidence="4 5" key="1">
    <citation type="submission" date="2020-02" db="EMBL/GenBank/DDBJ databases">
        <title>Broccoli isolated Pseudomonas sp.</title>
        <authorList>
            <person name="Fujikawa T."/>
            <person name="Sawada H."/>
        </authorList>
    </citation>
    <scope>NUCLEOTIDE SEQUENCE [LARGE SCALE GENOMIC DNA]</scope>
    <source>
        <strain evidence="3 5">MAFF212427</strain>
        <strain evidence="2 4">MAFF212428</strain>
    </source>
</reference>
<dbReference type="InterPro" id="IPR036513">
    <property type="entry name" value="STAS_dom_sf"/>
</dbReference>
<dbReference type="PROSITE" id="PS50801">
    <property type="entry name" value="STAS"/>
    <property type="match status" value="1"/>
</dbReference>
<evidence type="ECO:0000313" key="4">
    <source>
        <dbReference type="Proteomes" id="UP000480410"/>
    </source>
</evidence>
<dbReference type="InterPro" id="IPR058548">
    <property type="entry name" value="MlaB-like_STAS"/>
</dbReference>
<dbReference type="PANTHER" id="PTHR35849:SF2">
    <property type="entry name" value="BLR2341 PROTEIN"/>
    <property type="match status" value="1"/>
</dbReference>
<gene>
    <name evidence="2" type="ORF">G3435_10145</name>
    <name evidence="3" type="ORF">G3436_00180</name>
</gene>
<protein>
    <submittedName>
        <fullName evidence="3">STAS domain-containing protein</fullName>
    </submittedName>
</protein>
<dbReference type="InterPro" id="IPR002645">
    <property type="entry name" value="STAS_dom"/>
</dbReference>
<keyword evidence="5" id="KW-1185">Reference proteome</keyword>
<dbReference type="Gene3D" id="3.30.750.24">
    <property type="entry name" value="STAS domain"/>
    <property type="match status" value="1"/>
</dbReference>
<evidence type="ECO:0000313" key="2">
    <source>
        <dbReference type="EMBL" id="NER60251.1"/>
    </source>
</evidence>
<dbReference type="PANTHER" id="PTHR35849">
    <property type="entry name" value="BLR2341 PROTEIN"/>
    <property type="match status" value="1"/>
</dbReference>
<feature type="domain" description="STAS" evidence="1">
    <location>
        <begin position="15"/>
        <end position="108"/>
    </location>
</feature>
<dbReference type="SUPFAM" id="SSF52091">
    <property type="entry name" value="SpoIIaa-like"/>
    <property type="match status" value="1"/>
</dbReference>
<dbReference type="Proteomes" id="UP000482634">
    <property type="component" value="Unassembled WGS sequence"/>
</dbReference>